<gene>
    <name evidence="2" type="ORF">AALO_G00122180</name>
</gene>
<protein>
    <submittedName>
        <fullName evidence="2">Uncharacterized protein</fullName>
    </submittedName>
</protein>
<dbReference type="AlphaFoldDB" id="A0AAV6GK53"/>
<organism evidence="2 3">
    <name type="scientific">Alosa alosa</name>
    <name type="common">allis shad</name>
    <dbReference type="NCBI Taxonomy" id="278164"/>
    <lineage>
        <taxon>Eukaryota</taxon>
        <taxon>Metazoa</taxon>
        <taxon>Chordata</taxon>
        <taxon>Craniata</taxon>
        <taxon>Vertebrata</taxon>
        <taxon>Euteleostomi</taxon>
        <taxon>Actinopterygii</taxon>
        <taxon>Neopterygii</taxon>
        <taxon>Teleostei</taxon>
        <taxon>Clupei</taxon>
        <taxon>Clupeiformes</taxon>
        <taxon>Clupeoidei</taxon>
        <taxon>Clupeidae</taxon>
        <taxon>Alosa</taxon>
    </lineage>
</organism>
<evidence type="ECO:0000313" key="2">
    <source>
        <dbReference type="EMBL" id="KAG5275598.1"/>
    </source>
</evidence>
<keyword evidence="3" id="KW-1185">Reference proteome</keyword>
<feature type="region of interest" description="Disordered" evidence="1">
    <location>
        <begin position="1"/>
        <end position="23"/>
    </location>
</feature>
<name>A0AAV6GK53_9TELE</name>
<accession>A0AAV6GK53</accession>
<comment type="caution">
    <text evidence="2">The sequence shown here is derived from an EMBL/GenBank/DDBJ whole genome shotgun (WGS) entry which is preliminary data.</text>
</comment>
<dbReference type="Proteomes" id="UP000823561">
    <property type="component" value="Chromosome 9"/>
</dbReference>
<dbReference type="EMBL" id="JADWDJ010000009">
    <property type="protein sequence ID" value="KAG5275598.1"/>
    <property type="molecule type" value="Genomic_DNA"/>
</dbReference>
<evidence type="ECO:0000256" key="1">
    <source>
        <dbReference type="SAM" id="MobiDB-lite"/>
    </source>
</evidence>
<reference evidence="2" key="1">
    <citation type="submission" date="2020-10" db="EMBL/GenBank/DDBJ databases">
        <title>Chromosome-scale genome assembly of the Allis shad, Alosa alosa.</title>
        <authorList>
            <person name="Margot Z."/>
            <person name="Christophe K."/>
            <person name="Cabau C."/>
            <person name="Louis A."/>
            <person name="Berthelot C."/>
            <person name="Parey E."/>
            <person name="Roest Crollius H."/>
            <person name="Montfort J."/>
            <person name="Robinson-Rechavi M."/>
            <person name="Bucao C."/>
            <person name="Bouchez O."/>
            <person name="Gislard M."/>
            <person name="Lluch J."/>
            <person name="Milhes M."/>
            <person name="Lampietro C."/>
            <person name="Lopez Roques C."/>
            <person name="Donnadieu C."/>
            <person name="Braasch I."/>
            <person name="Desvignes T."/>
            <person name="Postlethwait J."/>
            <person name="Bobe J."/>
            <person name="Guiguen Y."/>
        </authorList>
    </citation>
    <scope>NUCLEOTIDE SEQUENCE</scope>
    <source>
        <strain evidence="2">M-15738</strain>
        <tissue evidence="2">Blood</tissue>
    </source>
</reference>
<proteinExistence type="predicted"/>
<sequence>MLQVFNKQQDRETGDDAGWSTVKTSDWRPEEKTITETGIQWRKLGTLEDGESRGQLQLSTHGDVLLVYRCYRLAFGAARVIIDYWDCLYLCIVPLYTHVAVPTKKCASPAATHTWTEPLGIKPCASATDNWLARPHQTSHTHSCPNAVQPLTRPLLDEPCPPRPPLGHNWRSRQDFCTGFEHFHPSTCPIWPQNPAPKFCPFLSGPPGFRSSVAQTLMQGPKQSIRAFALQLRGLLTCLKNRGDHGLGEEDSLMRDQFLLGLRDGPIRQCLKSQLRCTATLTYEDL</sequence>
<evidence type="ECO:0000313" key="3">
    <source>
        <dbReference type="Proteomes" id="UP000823561"/>
    </source>
</evidence>